<name>A0ABY4VVC6_9BURK</name>
<dbReference type="InterPro" id="IPR007712">
    <property type="entry name" value="RelE/ParE_toxin"/>
</dbReference>
<evidence type="ECO:0000256" key="1">
    <source>
        <dbReference type="ARBA" id="ARBA00022649"/>
    </source>
</evidence>
<dbReference type="PANTHER" id="PTHR38813">
    <property type="match status" value="1"/>
</dbReference>
<dbReference type="Gene3D" id="3.30.2310.20">
    <property type="entry name" value="RelE-like"/>
    <property type="match status" value="1"/>
</dbReference>
<dbReference type="SUPFAM" id="SSF143011">
    <property type="entry name" value="RelE-like"/>
    <property type="match status" value="1"/>
</dbReference>
<sequence>MNAINWTCKAAKQLRKMDKAQQRAIVDAVGDLHAMPQCQNVKALNNHAYGYRLRVRNYRVLFDWDGRIRIVEIQEVRKRDERTY</sequence>
<protein>
    <submittedName>
        <fullName evidence="2">Type II toxin-antitoxin system RelE/ParE family toxin</fullName>
    </submittedName>
</protein>
<evidence type="ECO:0000313" key="2">
    <source>
        <dbReference type="EMBL" id="USE80187.1"/>
    </source>
</evidence>
<gene>
    <name evidence="2" type="ORF">NDR89_10285</name>
</gene>
<dbReference type="Proteomes" id="UP001056648">
    <property type="component" value="Chromosome 2"/>
</dbReference>
<dbReference type="EMBL" id="CP098736">
    <property type="protein sequence ID" value="USE80187.1"/>
    <property type="molecule type" value="Genomic_DNA"/>
</dbReference>
<keyword evidence="3" id="KW-1185">Reference proteome</keyword>
<keyword evidence="1" id="KW-1277">Toxin-antitoxin system</keyword>
<reference evidence="2" key="1">
    <citation type="submission" date="2022-06" db="EMBL/GenBank/DDBJ databases">
        <title>Complete genome sequence and characterization of Cupriavidus gilardii QJ1 isolated from contaminating cells.</title>
        <authorList>
            <person name="Qi J."/>
        </authorList>
    </citation>
    <scope>NUCLEOTIDE SEQUENCE</scope>
    <source>
        <strain evidence="2">QJ1</strain>
    </source>
</reference>
<proteinExistence type="predicted"/>
<evidence type="ECO:0000313" key="3">
    <source>
        <dbReference type="Proteomes" id="UP001056648"/>
    </source>
</evidence>
<dbReference type="RefSeq" id="WP_252253266.1">
    <property type="nucleotide sequence ID" value="NZ_CP083438.1"/>
</dbReference>
<dbReference type="PANTHER" id="PTHR38813:SF1">
    <property type="entry name" value="TOXIN RELE1-RELATED"/>
    <property type="match status" value="1"/>
</dbReference>
<accession>A0ABY4VVC6</accession>
<dbReference type="InterPro" id="IPR035093">
    <property type="entry name" value="RelE/ParE_toxin_dom_sf"/>
</dbReference>
<dbReference type="Pfam" id="PF05016">
    <property type="entry name" value="ParE_toxin"/>
    <property type="match status" value="1"/>
</dbReference>
<organism evidence="2 3">
    <name type="scientific">Cupriavidus gilardii</name>
    <dbReference type="NCBI Taxonomy" id="82541"/>
    <lineage>
        <taxon>Bacteria</taxon>
        <taxon>Pseudomonadati</taxon>
        <taxon>Pseudomonadota</taxon>
        <taxon>Betaproteobacteria</taxon>
        <taxon>Burkholderiales</taxon>
        <taxon>Burkholderiaceae</taxon>
        <taxon>Cupriavidus</taxon>
    </lineage>
</organism>
<dbReference type="InterPro" id="IPR052747">
    <property type="entry name" value="TA_system_RelE_toxin"/>
</dbReference>